<dbReference type="OrthoDB" id="193023at2759"/>
<dbReference type="GO" id="GO:0031901">
    <property type="term" value="C:early endosome membrane"/>
    <property type="evidence" value="ECO:0007669"/>
    <property type="project" value="TreeGrafter"/>
</dbReference>
<keyword evidence="7" id="KW-1185">Reference proteome</keyword>
<evidence type="ECO:0000256" key="2">
    <source>
        <dbReference type="ARBA" id="ARBA00004603"/>
    </source>
</evidence>
<dbReference type="EMBL" id="CADEPM010000002">
    <property type="protein sequence ID" value="CAB3400187.1"/>
    <property type="molecule type" value="Genomic_DNA"/>
</dbReference>
<dbReference type="InterPro" id="IPR056327">
    <property type="entry name" value="ARMC9_CTLH-like_dom"/>
</dbReference>
<comment type="similarity">
    <text evidence="3">Belongs to the WD repeat WDR91 family.</text>
</comment>
<evidence type="ECO:0000259" key="5">
    <source>
        <dbReference type="Pfam" id="PF23138"/>
    </source>
</evidence>
<name>A0A8S1EG66_9PELO</name>
<keyword evidence="4" id="KW-0967">Endosome</keyword>
<dbReference type="PANTHER" id="PTHR13083:SF3">
    <property type="entry name" value="WD REPEAT-CONTAINING PROTEIN 91"/>
    <property type="match status" value="1"/>
</dbReference>
<sequence>MSHASDSVEQLVRSYLTSRSFVNTAKSFETECAIARDGKYQVDRFMEELSNAMDNLDIEKVAILWAEWNGKIFNSLDPERVKLAQQYEADTYRLFLVRCTQKNNIQKCNEFFQRLSSLTQNNPQWIDWFSFPYNPNAKNSEPFKKYFDKTWQEIFLISLYNFLAVSLPAAASTPLVKLVEDVTKEQNNVKPGEFDEELMDDFAVIAQCSSPVQRAHSKPTLRNILKSLTGSKRSTD</sequence>
<reference evidence="6 7" key="1">
    <citation type="submission" date="2020-04" db="EMBL/GenBank/DDBJ databases">
        <authorList>
            <person name="Laetsch R D."/>
            <person name="Stevens L."/>
            <person name="Kumar S."/>
            <person name="Blaxter L. M."/>
        </authorList>
    </citation>
    <scope>NUCLEOTIDE SEQUENCE [LARGE SCALE GENOMIC DNA]</scope>
</reference>
<feature type="domain" description="ARMC9 CTLH-like" evidence="5">
    <location>
        <begin position="50"/>
        <end position="167"/>
    </location>
</feature>
<dbReference type="AlphaFoldDB" id="A0A8S1EG66"/>
<evidence type="ECO:0000256" key="3">
    <source>
        <dbReference type="ARBA" id="ARBA00006128"/>
    </source>
</evidence>
<protein>
    <recommendedName>
        <fullName evidence="5">ARMC9 CTLH-like domain-containing protein</fullName>
    </recommendedName>
</protein>
<organism evidence="6 7">
    <name type="scientific">Caenorhabditis bovis</name>
    <dbReference type="NCBI Taxonomy" id="2654633"/>
    <lineage>
        <taxon>Eukaryota</taxon>
        <taxon>Metazoa</taxon>
        <taxon>Ecdysozoa</taxon>
        <taxon>Nematoda</taxon>
        <taxon>Chromadorea</taxon>
        <taxon>Rhabditida</taxon>
        <taxon>Rhabditina</taxon>
        <taxon>Rhabditomorpha</taxon>
        <taxon>Rhabditoidea</taxon>
        <taxon>Rhabditidae</taxon>
        <taxon>Peloderinae</taxon>
        <taxon>Caenorhabditis</taxon>
    </lineage>
</organism>
<evidence type="ECO:0000256" key="4">
    <source>
        <dbReference type="ARBA" id="ARBA00022753"/>
    </source>
</evidence>
<evidence type="ECO:0000313" key="7">
    <source>
        <dbReference type="Proteomes" id="UP000494206"/>
    </source>
</evidence>
<evidence type="ECO:0000256" key="1">
    <source>
        <dbReference type="ARBA" id="ARBA00004412"/>
    </source>
</evidence>
<dbReference type="Pfam" id="PF23138">
    <property type="entry name" value="CTLH_Armc9"/>
    <property type="match status" value="1"/>
</dbReference>
<gene>
    <name evidence="6" type="ORF">CBOVIS_LOCUS3178</name>
</gene>
<evidence type="ECO:0000313" key="6">
    <source>
        <dbReference type="EMBL" id="CAB3400187.1"/>
    </source>
</evidence>
<dbReference type="GO" id="GO:0031902">
    <property type="term" value="C:late endosome membrane"/>
    <property type="evidence" value="ECO:0007669"/>
    <property type="project" value="TreeGrafter"/>
</dbReference>
<accession>A0A8S1EG66</accession>
<dbReference type="GO" id="GO:0051898">
    <property type="term" value="P:negative regulation of phosphatidylinositol 3-kinase/protein kinase B signal transduction"/>
    <property type="evidence" value="ECO:0007669"/>
    <property type="project" value="InterPro"/>
</dbReference>
<proteinExistence type="inferred from homology"/>
<comment type="subcellular location">
    <subcellularLocation>
        <location evidence="1">Early endosome</location>
    </subcellularLocation>
    <subcellularLocation>
        <location evidence="2">Late endosome</location>
    </subcellularLocation>
</comment>
<dbReference type="InterPro" id="IPR039724">
    <property type="entry name" value="WDR91"/>
</dbReference>
<comment type="caution">
    <text evidence="6">The sequence shown here is derived from an EMBL/GenBank/DDBJ whole genome shotgun (WGS) entry which is preliminary data.</text>
</comment>
<dbReference type="Proteomes" id="UP000494206">
    <property type="component" value="Unassembled WGS sequence"/>
</dbReference>
<dbReference type="PANTHER" id="PTHR13083">
    <property type="entry name" value="WD REPEAT-CONTAINING PROTEIN 91"/>
    <property type="match status" value="1"/>
</dbReference>
<dbReference type="GO" id="GO:0045022">
    <property type="term" value="P:early endosome to late endosome transport"/>
    <property type="evidence" value="ECO:0007669"/>
    <property type="project" value="InterPro"/>
</dbReference>
<dbReference type="GO" id="GO:0141039">
    <property type="term" value="F:phosphatidylinositol 3-kinase inhibitor activity"/>
    <property type="evidence" value="ECO:0007669"/>
    <property type="project" value="InterPro"/>
</dbReference>